<dbReference type="SMART" id="SM00953">
    <property type="entry name" value="RES"/>
    <property type="match status" value="1"/>
</dbReference>
<proteinExistence type="predicted"/>
<feature type="domain" description="RES" evidence="1">
    <location>
        <begin position="15"/>
        <end position="140"/>
    </location>
</feature>
<dbReference type="Proteomes" id="UP000028002">
    <property type="component" value="Unassembled WGS sequence"/>
</dbReference>
<dbReference type="EMBL" id="JGVH01000068">
    <property type="protein sequence ID" value="KER01841.1"/>
    <property type="molecule type" value="Genomic_DNA"/>
</dbReference>
<protein>
    <recommendedName>
        <fullName evidence="1">RES domain-containing protein</fullName>
    </recommendedName>
</protein>
<dbReference type="Pfam" id="PF08808">
    <property type="entry name" value="RES"/>
    <property type="match status" value="1"/>
</dbReference>
<sequence length="156" mass="17691">MIAYRIIKKKYKASAWTGYGAQMHGGRWNPKGFPMLYLATSISLAMLETLVHFESGALLEEYLLLSIEIDDEEIIILDRECLPSNWSERVIPDDTRALGNNWLNSCDSIGLIVPSVIVPQENNLLVNPQHPGFRPFLNSVIIIDHLFDPRLNNISK</sequence>
<organism evidence="2 3">
    <name type="scientific">Photorhabdus temperata subsp. temperata Meg1</name>
    <dbReference type="NCBI Taxonomy" id="1393735"/>
    <lineage>
        <taxon>Bacteria</taxon>
        <taxon>Pseudomonadati</taxon>
        <taxon>Pseudomonadota</taxon>
        <taxon>Gammaproteobacteria</taxon>
        <taxon>Enterobacterales</taxon>
        <taxon>Morganellaceae</taxon>
        <taxon>Photorhabdus</taxon>
    </lineage>
</organism>
<dbReference type="RefSeq" id="WP_021325334.1">
    <property type="nucleotide sequence ID" value="NZ_CAWLUD010000068.1"/>
</dbReference>
<dbReference type="InterPro" id="IPR014914">
    <property type="entry name" value="RES_dom"/>
</dbReference>
<evidence type="ECO:0000313" key="3">
    <source>
        <dbReference type="Proteomes" id="UP000028002"/>
    </source>
</evidence>
<evidence type="ECO:0000313" key="2">
    <source>
        <dbReference type="EMBL" id="KER01841.1"/>
    </source>
</evidence>
<comment type="caution">
    <text evidence="2">The sequence shown here is derived from an EMBL/GenBank/DDBJ whole genome shotgun (WGS) entry which is preliminary data.</text>
</comment>
<accession>A0A081RT38</accession>
<gene>
    <name evidence="2" type="ORF">MEG1DRAFT_03553</name>
</gene>
<name>A0A081RT38_PHOTE</name>
<dbReference type="AlphaFoldDB" id="A0A081RT38"/>
<evidence type="ECO:0000259" key="1">
    <source>
        <dbReference type="SMART" id="SM00953"/>
    </source>
</evidence>
<reference evidence="2 3" key="1">
    <citation type="submission" date="2014-03" db="EMBL/GenBank/DDBJ databases">
        <title>Draft Genome of Photorhabdus temperata Meg1.</title>
        <authorList>
            <person name="Hurst S.G.IV."/>
            <person name="Morris K."/>
            <person name="Thomas K."/>
            <person name="Tisa L.S."/>
        </authorList>
    </citation>
    <scope>NUCLEOTIDE SEQUENCE [LARGE SCALE GENOMIC DNA]</scope>
    <source>
        <strain evidence="2 3">Meg1</strain>
    </source>
</reference>